<organism evidence="3 4">
    <name type="scientific">Candidatus Berkelbacteria bacterium CG10_big_fil_rev_8_21_14_0_10_43_14</name>
    <dbReference type="NCBI Taxonomy" id="1974515"/>
    <lineage>
        <taxon>Bacteria</taxon>
        <taxon>Candidatus Berkelbacteria</taxon>
    </lineage>
</organism>
<accession>A0A2M6R8C6</accession>
<dbReference type="Pfam" id="PF00534">
    <property type="entry name" value="Glycos_transf_1"/>
    <property type="match status" value="1"/>
</dbReference>
<dbReference type="Proteomes" id="UP000231162">
    <property type="component" value="Unassembled WGS sequence"/>
</dbReference>
<dbReference type="InterPro" id="IPR001296">
    <property type="entry name" value="Glyco_trans_1"/>
</dbReference>
<dbReference type="GO" id="GO:0016757">
    <property type="term" value="F:glycosyltransferase activity"/>
    <property type="evidence" value="ECO:0007669"/>
    <property type="project" value="InterPro"/>
</dbReference>
<dbReference type="AlphaFoldDB" id="A0A2M6R8C6"/>
<reference evidence="4" key="1">
    <citation type="submission" date="2017-09" db="EMBL/GenBank/DDBJ databases">
        <title>Depth-based differentiation of microbial function through sediment-hosted aquifers and enrichment of novel symbionts in the deep terrestrial subsurface.</title>
        <authorList>
            <person name="Probst A.J."/>
            <person name="Ladd B."/>
            <person name="Jarett J.K."/>
            <person name="Geller-Mcgrath D.E."/>
            <person name="Sieber C.M.K."/>
            <person name="Emerson J.B."/>
            <person name="Anantharaman K."/>
            <person name="Thomas B.C."/>
            <person name="Malmstrom R."/>
            <person name="Stieglmeier M."/>
            <person name="Klingl A."/>
            <person name="Woyke T."/>
            <person name="Ryan C.M."/>
            <person name="Banfield J.F."/>
        </authorList>
    </citation>
    <scope>NUCLEOTIDE SEQUENCE [LARGE SCALE GENOMIC DNA]</scope>
</reference>
<proteinExistence type="predicted"/>
<dbReference type="EMBL" id="PEZX01000030">
    <property type="protein sequence ID" value="PIS06894.1"/>
    <property type="molecule type" value="Genomic_DNA"/>
</dbReference>
<dbReference type="InterPro" id="IPR028098">
    <property type="entry name" value="Glyco_trans_4-like_N"/>
</dbReference>
<evidence type="ECO:0008006" key="5">
    <source>
        <dbReference type="Google" id="ProtNLM"/>
    </source>
</evidence>
<name>A0A2M6R8C6_9BACT</name>
<dbReference type="CDD" id="cd03801">
    <property type="entry name" value="GT4_PimA-like"/>
    <property type="match status" value="1"/>
</dbReference>
<gene>
    <name evidence="3" type="ORF">COT79_02225</name>
</gene>
<protein>
    <recommendedName>
        <fullName evidence="5">Glycosyltransferase family 1 protein</fullName>
    </recommendedName>
</protein>
<evidence type="ECO:0000259" key="2">
    <source>
        <dbReference type="Pfam" id="PF13439"/>
    </source>
</evidence>
<dbReference type="Pfam" id="PF13439">
    <property type="entry name" value="Glyco_transf_4"/>
    <property type="match status" value="1"/>
</dbReference>
<evidence type="ECO:0000313" key="3">
    <source>
        <dbReference type="EMBL" id="PIS06894.1"/>
    </source>
</evidence>
<comment type="caution">
    <text evidence="3">The sequence shown here is derived from an EMBL/GenBank/DDBJ whole genome shotgun (WGS) entry which is preliminary data.</text>
</comment>
<dbReference type="PANTHER" id="PTHR12526:SF630">
    <property type="entry name" value="GLYCOSYLTRANSFERASE"/>
    <property type="match status" value="1"/>
</dbReference>
<feature type="domain" description="Glycosyl transferase family 1" evidence="1">
    <location>
        <begin position="190"/>
        <end position="342"/>
    </location>
</feature>
<dbReference type="PANTHER" id="PTHR12526">
    <property type="entry name" value="GLYCOSYLTRANSFERASE"/>
    <property type="match status" value="1"/>
</dbReference>
<dbReference type="SUPFAM" id="SSF53756">
    <property type="entry name" value="UDP-Glycosyltransferase/glycogen phosphorylase"/>
    <property type="match status" value="1"/>
</dbReference>
<evidence type="ECO:0000313" key="4">
    <source>
        <dbReference type="Proteomes" id="UP000231162"/>
    </source>
</evidence>
<feature type="domain" description="Glycosyltransferase subfamily 4-like N-terminal" evidence="2">
    <location>
        <begin position="13"/>
        <end position="179"/>
    </location>
</feature>
<dbReference type="Gene3D" id="3.40.50.2000">
    <property type="entry name" value="Glycogen Phosphorylase B"/>
    <property type="match status" value="2"/>
</dbReference>
<sequence>MRIIYFIADSSHSGAPVHVADCIKGLARYPGYDIHLIAPAGWLIESSKRYAHCHTISIASVLSSGAQKLLVNAFQKLSVDNSDKTVVHIHGVRAGLFSYLSLHKFGPLHRPYTLVYTEHLYTKDYSLKNPLRGKLQKMMLRRWLRMVDHVIAVSHAVENFLLDVMHIPVSRISVIHNGVVLPKKYAHPATSNPIIGSIGSLNHIKGYEDLIIAMRFVRQKIPGVQCEIIGTGALQKTLNKQIKKLRLTDSVHLIGQPQSIDDHLSSWQLFVSTSYSESFGIAVAQAMAHKLPVIAYKVGGLPELISKESGRFIKKGDTFGLALTIENMLRNPDTLGSLGEAGFAHIQTFFTVDIMVDALRALYTQQIQLHATT</sequence>
<evidence type="ECO:0000259" key="1">
    <source>
        <dbReference type="Pfam" id="PF00534"/>
    </source>
</evidence>